<protein>
    <submittedName>
        <fullName evidence="3">Uncharacterized protein</fullName>
    </submittedName>
</protein>
<dbReference type="OrthoDB" id="1901244at2759"/>
<evidence type="ECO:0000313" key="3">
    <source>
        <dbReference type="EMBL" id="KAF3451359.1"/>
    </source>
</evidence>
<keyword evidence="4" id="KW-1185">Reference proteome</keyword>
<name>A0A8K0HFT5_9ROSA</name>
<dbReference type="Proteomes" id="UP000796880">
    <property type="component" value="Unassembled WGS sequence"/>
</dbReference>
<organism evidence="3 4">
    <name type="scientific">Rhamnella rubrinervis</name>
    <dbReference type="NCBI Taxonomy" id="2594499"/>
    <lineage>
        <taxon>Eukaryota</taxon>
        <taxon>Viridiplantae</taxon>
        <taxon>Streptophyta</taxon>
        <taxon>Embryophyta</taxon>
        <taxon>Tracheophyta</taxon>
        <taxon>Spermatophyta</taxon>
        <taxon>Magnoliopsida</taxon>
        <taxon>eudicotyledons</taxon>
        <taxon>Gunneridae</taxon>
        <taxon>Pentapetalae</taxon>
        <taxon>rosids</taxon>
        <taxon>fabids</taxon>
        <taxon>Rosales</taxon>
        <taxon>Rhamnaceae</taxon>
        <taxon>rhamnoid group</taxon>
        <taxon>Rhamneae</taxon>
        <taxon>Rhamnella</taxon>
    </lineage>
</organism>
<gene>
    <name evidence="3" type="ORF">FNV43_RR07454</name>
</gene>
<dbReference type="AlphaFoldDB" id="A0A8K0HFT5"/>
<evidence type="ECO:0000313" key="4">
    <source>
        <dbReference type="Proteomes" id="UP000796880"/>
    </source>
</evidence>
<feature type="region of interest" description="Disordered" evidence="2">
    <location>
        <begin position="1"/>
        <end position="22"/>
    </location>
</feature>
<dbReference type="InterPro" id="IPR010686">
    <property type="entry name" value="OBAP-like"/>
</dbReference>
<accession>A0A8K0HFT5</accession>
<reference evidence="3" key="1">
    <citation type="submission" date="2020-03" db="EMBL/GenBank/DDBJ databases">
        <title>A high-quality chromosome-level genome assembly of a woody plant with both climbing and erect habits, Rhamnella rubrinervis.</title>
        <authorList>
            <person name="Lu Z."/>
            <person name="Yang Y."/>
            <person name="Zhu X."/>
            <person name="Sun Y."/>
        </authorList>
    </citation>
    <scope>NUCLEOTIDE SEQUENCE</scope>
    <source>
        <strain evidence="3">BYM</strain>
        <tissue evidence="3">Leaf</tissue>
    </source>
</reference>
<sequence>MASSDMLPSPMPARGEPIPPGQPMTMGQHVLDKGAAVMQSLKPIKHINQHVCTFALYAHDMNRQIETHHYITRLNQDFLQCAVYDSDDSTGHLIGVEYIVSDRIFETLPPDEQKLWHSHAYEIKSGLWVNPRVPEMVGKPELEDLTKTYGKFWCTWQVDRGDALPLGAPALMMSPQGVSTGKVKPELVRRRDNKYNISSEALMDSRLEIEEPEWIHPQADYWKQHNKVFAVDILPTDMKLRAPVR</sequence>
<dbReference type="Pfam" id="PF06884">
    <property type="entry name" value="DUF1264"/>
    <property type="match status" value="1"/>
</dbReference>
<proteinExistence type="inferred from homology"/>
<dbReference type="EMBL" id="VOIH02000003">
    <property type="protein sequence ID" value="KAF3451359.1"/>
    <property type="molecule type" value="Genomic_DNA"/>
</dbReference>
<comment type="similarity">
    <text evidence="1">Belongs to the OBAP family.</text>
</comment>
<evidence type="ECO:0000256" key="1">
    <source>
        <dbReference type="ARBA" id="ARBA00009740"/>
    </source>
</evidence>
<evidence type="ECO:0000256" key="2">
    <source>
        <dbReference type="SAM" id="MobiDB-lite"/>
    </source>
</evidence>
<comment type="caution">
    <text evidence="3">The sequence shown here is derived from an EMBL/GenBank/DDBJ whole genome shotgun (WGS) entry which is preliminary data.</text>
</comment>
<dbReference type="PANTHER" id="PTHR31360">
    <property type="match status" value="1"/>
</dbReference>
<dbReference type="PANTHER" id="PTHR31360:SF1">
    <property type="entry name" value="OIL BODY-ASSOCIATED PROTEIN 2A"/>
    <property type="match status" value="1"/>
</dbReference>